<evidence type="ECO:0000256" key="1">
    <source>
        <dbReference type="SAM" id="SignalP"/>
    </source>
</evidence>
<dbReference type="SUPFAM" id="SSF101874">
    <property type="entry name" value="YceI-like"/>
    <property type="match status" value="1"/>
</dbReference>
<dbReference type="PANTHER" id="PTHR34406:SF1">
    <property type="entry name" value="PROTEIN YCEI"/>
    <property type="match status" value="1"/>
</dbReference>
<dbReference type="EMBL" id="NXID01000010">
    <property type="protein sequence ID" value="RXK16337.1"/>
    <property type="molecule type" value="Genomic_DNA"/>
</dbReference>
<dbReference type="SMART" id="SM00867">
    <property type="entry name" value="YceI"/>
    <property type="match status" value="1"/>
</dbReference>
<dbReference type="Pfam" id="PF04264">
    <property type="entry name" value="YceI"/>
    <property type="match status" value="1"/>
</dbReference>
<dbReference type="Gene3D" id="2.40.128.110">
    <property type="entry name" value="Lipid/polyisoprenoid-binding, YceI-like"/>
    <property type="match status" value="1"/>
</dbReference>
<feature type="signal peptide" evidence="1">
    <location>
        <begin position="1"/>
        <end position="24"/>
    </location>
</feature>
<sequence>MITLKKVVASLVFTAGLLNATPHAIDNSHTHVGFSVKHLMIANVKGEFKDFGGKIDFDYKTKEFKALSANIKTASVDTGIEKRDNHLKSEDFFLSSKYPEMTFVMKSYIKEDDDEGKMIGDLTIRGVTKEVTLDVEIGGTIKDFNGNNRVGFTLEGKINRMDYGLKWNKALELGGVAVDEKVKIIVEVEAVEL</sequence>
<accession>A0AAX2AH76</accession>
<dbReference type="InterPro" id="IPR036761">
    <property type="entry name" value="TTHA0802/YceI-like_sf"/>
</dbReference>
<dbReference type="AlphaFoldDB" id="A0AAX2AH76"/>
<protein>
    <submittedName>
        <fullName evidence="3">Polyisoprenoid-binding protein</fullName>
    </submittedName>
</protein>
<reference evidence="3 4" key="1">
    <citation type="submission" date="2017-09" db="EMBL/GenBank/DDBJ databases">
        <title>Genomics of the genus Arcobacter.</title>
        <authorList>
            <person name="Perez-Cataluna A."/>
            <person name="Figueras M.J."/>
            <person name="Salas-Masso N."/>
        </authorList>
    </citation>
    <scope>NUCLEOTIDE SEQUENCE [LARGE SCALE GENOMIC DNA]</scope>
    <source>
        <strain evidence="3 4">CECT 7386</strain>
    </source>
</reference>
<keyword evidence="4" id="KW-1185">Reference proteome</keyword>
<dbReference type="RefSeq" id="WP_114840623.1">
    <property type="nucleotide sequence ID" value="NZ_CP031219.1"/>
</dbReference>
<evidence type="ECO:0000313" key="4">
    <source>
        <dbReference type="Proteomes" id="UP000290092"/>
    </source>
</evidence>
<evidence type="ECO:0000313" key="3">
    <source>
        <dbReference type="EMBL" id="RXK16337.1"/>
    </source>
</evidence>
<comment type="caution">
    <text evidence="3">The sequence shown here is derived from an EMBL/GenBank/DDBJ whole genome shotgun (WGS) entry which is preliminary data.</text>
</comment>
<organism evidence="3 4">
    <name type="scientific">Malaciobacter mytili LMG 24559</name>
    <dbReference type="NCBI Taxonomy" id="1032238"/>
    <lineage>
        <taxon>Bacteria</taxon>
        <taxon>Pseudomonadati</taxon>
        <taxon>Campylobacterota</taxon>
        <taxon>Epsilonproteobacteria</taxon>
        <taxon>Campylobacterales</taxon>
        <taxon>Arcobacteraceae</taxon>
        <taxon>Malaciobacter</taxon>
    </lineage>
</organism>
<feature type="chain" id="PRO_5043779896" evidence="1">
    <location>
        <begin position="25"/>
        <end position="193"/>
    </location>
</feature>
<name>A0AAX2AH76_9BACT</name>
<dbReference type="Proteomes" id="UP000290092">
    <property type="component" value="Unassembled WGS sequence"/>
</dbReference>
<dbReference type="KEGG" id="amyt:AMYT_0101"/>
<dbReference type="InterPro" id="IPR007372">
    <property type="entry name" value="Lipid/polyisoprenoid-bd_YceI"/>
</dbReference>
<dbReference type="PANTHER" id="PTHR34406">
    <property type="entry name" value="PROTEIN YCEI"/>
    <property type="match status" value="1"/>
</dbReference>
<feature type="domain" description="Lipid/polyisoprenoid-binding YceI-like" evidence="2">
    <location>
        <begin position="22"/>
        <end position="191"/>
    </location>
</feature>
<proteinExistence type="predicted"/>
<keyword evidence="1" id="KW-0732">Signal</keyword>
<gene>
    <name evidence="3" type="ORF">CP985_04050</name>
</gene>
<evidence type="ECO:0000259" key="2">
    <source>
        <dbReference type="SMART" id="SM00867"/>
    </source>
</evidence>